<dbReference type="InterPro" id="IPR016069">
    <property type="entry name" value="Translin_C"/>
</dbReference>
<dbReference type="Gene3D" id="1.20.58.190">
    <property type="entry name" value="Translin, domain 1"/>
    <property type="match status" value="1"/>
</dbReference>
<protein>
    <recommendedName>
        <fullName evidence="8">Translin</fullName>
    </recommendedName>
</protein>
<dbReference type="GO" id="GO:0043565">
    <property type="term" value="F:sequence-specific DNA binding"/>
    <property type="evidence" value="ECO:0007669"/>
    <property type="project" value="InterPro"/>
</dbReference>
<dbReference type="GO" id="GO:0005634">
    <property type="term" value="C:nucleus"/>
    <property type="evidence" value="ECO:0007669"/>
    <property type="project" value="UniProtKB-SubCell"/>
</dbReference>
<evidence type="ECO:0000256" key="4">
    <source>
        <dbReference type="ARBA" id="ARBA00022490"/>
    </source>
</evidence>
<evidence type="ECO:0008006" key="8">
    <source>
        <dbReference type="Google" id="ProtNLM"/>
    </source>
</evidence>
<organism evidence="6 7">
    <name type="scientific">Trichoglossum hirsutum</name>
    <dbReference type="NCBI Taxonomy" id="265104"/>
    <lineage>
        <taxon>Eukaryota</taxon>
        <taxon>Fungi</taxon>
        <taxon>Dikarya</taxon>
        <taxon>Ascomycota</taxon>
        <taxon>Pezizomycotina</taxon>
        <taxon>Geoglossomycetes</taxon>
        <taxon>Geoglossales</taxon>
        <taxon>Geoglossaceae</taxon>
        <taxon>Trichoglossum</taxon>
    </lineage>
</organism>
<dbReference type="EMBL" id="JAGHQM010000039">
    <property type="protein sequence ID" value="KAH0566040.1"/>
    <property type="molecule type" value="Genomic_DNA"/>
</dbReference>
<dbReference type="InterPro" id="IPR002848">
    <property type="entry name" value="Translin_fam"/>
</dbReference>
<comment type="subcellular location">
    <subcellularLocation>
        <location evidence="2">Cytoplasm</location>
    </subcellularLocation>
    <subcellularLocation>
        <location evidence="1">Nucleus</location>
    </subcellularLocation>
</comment>
<dbReference type="Gene3D" id="1.20.58.200">
    <property type="entry name" value="Translin, domain 2"/>
    <property type="match status" value="1"/>
</dbReference>
<keyword evidence="7" id="KW-1185">Reference proteome</keyword>
<evidence type="ECO:0000313" key="7">
    <source>
        <dbReference type="Proteomes" id="UP000750711"/>
    </source>
</evidence>
<evidence type="ECO:0000313" key="6">
    <source>
        <dbReference type="EMBL" id="KAH0566040.1"/>
    </source>
</evidence>
<dbReference type="SUPFAM" id="SSF74784">
    <property type="entry name" value="Translin"/>
    <property type="match status" value="1"/>
</dbReference>
<keyword evidence="5" id="KW-0539">Nucleus</keyword>
<dbReference type="GO" id="GO:0005737">
    <property type="term" value="C:cytoplasm"/>
    <property type="evidence" value="ECO:0007669"/>
    <property type="project" value="UniProtKB-SubCell"/>
</dbReference>
<dbReference type="PANTHER" id="PTHR10741">
    <property type="entry name" value="TRANSLIN AND TRANSLIN ASSOCIATED PROTEIN X"/>
    <property type="match status" value="1"/>
</dbReference>
<reference evidence="6" key="1">
    <citation type="submission" date="2021-03" db="EMBL/GenBank/DDBJ databases">
        <title>Comparative genomics and phylogenomic investigation of the class Geoglossomycetes provide insights into ecological specialization and systematics.</title>
        <authorList>
            <person name="Melie T."/>
            <person name="Pirro S."/>
            <person name="Miller A.N."/>
            <person name="Quandt A."/>
        </authorList>
    </citation>
    <scope>NUCLEOTIDE SEQUENCE</scope>
    <source>
        <strain evidence="6">CAQ_001_2017</strain>
    </source>
</reference>
<sequence>MPEAGEAQSTGTASADGPFIPMFEAFRDELNDHYDRRERIFKTARDITALSKKMYRASSPILLLWLYMLTSSAEFFHFKGRTRMEPFPNRVAVETEKQLAAVDGLFHSLSEDLCGINSWRYQRQISSGIQEYIEAISLQRYLQSQALITPEEASASIVGGVQLTEEDYIMGIFDLVGELMRFGITAMATTGSLPGDQMSGLISEDDPDVSDQQKLPKSNILTDLRSLRSCFETLNTLSSDGHFARHFSRKSEVMRKCVEKVESAVYGIIVRGRERPKGWVPDVLGAGFRGSGRDSSDDLTLPV</sequence>
<comment type="similarity">
    <text evidence="3">Belongs to the translin family.</text>
</comment>
<keyword evidence="4" id="KW-0963">Cytoplasm</keyword>
<evidence type="ECO:0000256" key="5">
    <source>
        <dbReference type="ARBA" id="ARBA00023242"/>
    </source>
</evidence>
<dbReference type="CDD" id="cd14820">
    <property type="entry name" value="TRAX"/>
    <property type="match status" value="1"/>
</dbReference>
<dbReference type="Proteomes" id="UP000750711">
    <property type="component" value="Unassembled WGS sequence"/>
</dbReference>
<evidence type="ECO:0000256" key="2">
    <source>
        <dbReference type="ARBA" id="ARBA00004496"/>
    </source>
</evidence>
<evidence type="ECO:0000256" key="3">
    <source>
        <dbReference type="ARBA" id="ARBA00005902"/>
    </source>
</evidence>
<comment type="caution">
    <text evidence="6">The sequence shown here is derived from an EMBL/GenBank/DDBJ whole genome shotgun (WGS) entry which is preliminary data.</text>
</comment>
<evidence type="ECO:0000256" key="1">
    <source>
        <dbReference type="ARBA" id="ARBA00004123"/>
    </source>
</evidence>
<dbReference type="InterPro" id="IPR036081">
    <property type="entry name" value="Translin_sf"/>
</dbReference>
<accession>A0A9P8RTF7</accession>
<proteinExistence type="inferred from homology"/>
<dbReference type="InterPro" id="IPR016068">
    <property type="entry name" value="Translin_N"/>
</dbReference>
<gene>
    <name evidence="6" type="ORF">GP486_000561</name>
</gene>
<dbReference type="Pfam" id="PF01997">
    <property type="entry name" value="Translin"/>
    <property type="match status" value="1"/>
</dbReference>
<name>A0A9P8RTF7_9PEZI</name>
<dbReference type="AlphaFoldDB" id="A0A9P8RTF7"/>